<dbReference type="Proteomes" id="UP000310689">
    <property type="component" value="Unassembled WGS sequence"/>
</dbReference>
<reference evidence="10 11" key="1">
    <citation type="submission" date="2019-03" db="EMBL/GenBank/DDBJ databases">
        <title>Sequencing 23 genomes of Wallemia ichthyophaga.</title>
        <authorList>
            <person name="Gostincar C."/>
        </authorList>
    </citation>
    <scope>NUCLEOTIDE SEQUENCE [LARGE SCALE GENOMIC DNA]</scope>
    <source>
        <strain evidence="9 11">EXF-6200</strain>
        <strain evidence="8 10">EXF-8621</strain>
    </source>
</reference>
<keyword evidence="3 6" id="KW-0812">Transmembrane</keyword>
<feature type="transmembrane region" description="Helical" evidence="7">
    <location>
        <begin position="177"/>
        <end position="197"/>
    </location>
</feature>
<dbReference type="GO" id="GO:0005743">
    <property type="term" value="C:mitochondrial inner membrane"/>
    <property type="evidence" value="ECO:0007669"/>
    <property type="project" value="UniProtKB-SubCell"/>
</dbReference>
<comment type="subcellular location">
    <subcellularLocation>
        <location evidence="1">Membrane</location>
        <topology evidence="1">Multi-pass membrane protein</topology>
    </subcellularLocation>
    <subcellularLocation>
        <location evidence="6">Mitochondrion inner membrane</location>
        <topology evidence="6">Multi-pass membrane protein</topology>
    </subcellularLocation>
</comment>
<dbReference type="OrthoDB" id="531329at2759"/>
<dbReference type="Proteomes" id="UP000306954">
    <property type="component" value="Unassembled WGS sequence"/>
</dbReference>
<feature type="transmembrane region" description="Helical" evidence="7">
    <location>
        <begin position="74"/>
        <end position="96"/>
    </location>
</feature>
<feature type="transmembrane region" description="Helical" evidence="7">
    <location>
        <begin position="273"/>
        <end position="299"/>
    </location>
</feature>
<dbReference type="PANTHER" id="PTHR11432">
    <property type="entry name" value="NADH DEHYDROGENASE SUBUNIT 1"/>
    <property type="match status" value="1"/>
</dbReference>
<dbReference type="AlphaFoldDB" id="A0A4V4M1B8"/>
<dbReference type="PROSITE" id="PS00667">
    <property type="entry name" value="COMPLEX1_ND1_1"/>
    <property type="match status" value="1"/>
</dbReference>
<feature type="transmembrane region" description="Helical" evidence="7">
    <location>
        <begin position="240"/>
        <end position="261"/>
    </location>
</feature>
<evidence type="ECO:0000256" key="1">
    <source>
        <dbReference type="ARBA" id="ARBA00004141"/>
    </source>
</evidence>
<evidence type="ECO:0000256" key="6">
    <source>
        <dbReference type="RuleBase" id="RU000471"/>
    </source>
</evidence>
<feature type="transmembrane region" description="Helical" evidence="7">
    <location>
        <begin position="6"/>
        <end position="27"/>
    </location>
</feature>
<dbReference type="EMBL" id="SPOI01000100">
    <property type="protein sequence ID" value="TIB37416.1"/>
    <property type="molecule type" value="Genomic_DNA"/>
</dbReference>
<dbReference type="PANTHER" id="PTHR11432:SF3">
    <property type="entry name" value="NADH-UBIQUINONE OXIDOREDUCTASE CHAIN 1"/>
    <property type="match status" value="1"/>
</dbReference>
<dbReference type="InterPro" id="IPR018086">
    <property type="entry name" value="NADH_UbQ_OxRdtase_su1_CS"/>
</dbReference>
<evidence type="ECO:0000256" key="5">
    <source>
        <dbReference type="ARBA" id="ARBA00023136"/>
    </source>
</evidence>
<dbReference type="HAMAP" id="MF_01350">
    <property type="entry name" value="NDH1_NuoH"/>
    <property type="match status" value="1"/>
</dbReference>
<evidence type="ECO:0000256" key="2">
    <source>
        <dbReference type="ARBA" id="ARBA00010535"/>
    </source>
</evidence>
<keyword evidence="4 7" id="KW-1133">Transmembrane helix</keyword>
<sequence length="304" mass="33919">MFTLLNLVEILIVLVPVLLAVAFMTILERKVMGSMQRRVGPNRVGYYGVLQPFADALKLVVKENVIPSHSAKTLFFLAPIIVLLTSLLGWGVMPFGTGLVIGDYPLGLYFTLAIGALGIYGVLLAGWSANSKYAFIGSLRSTAQLISYELVFSSCLLAVLFLCGTLNYTRMIETQQAVWFIFPLLPLFVMYFISVLAETNRTPFDLVEAESELVSMSALTAYMFLGGYNMPELFVNDTMINIQGFILGLKTCISCILFVWFRASLPRLRYDQLMVFCWCNMLPLAIAIIMLIPSILLAFDIMPY</sequence>
<evidence type="ECO:0000313" key="9">
    <source>
        <dbReference type="EMBL" id="TIB37416.1"/>
    </source>
</evidence>
<evidence type="ECO:0000313" key="11">
    <source>
        <dbReference type="Proteomes" id="UP000310689"/>
    </source>
</evidence>
<evidence type="ECO:0000313" key="10">
    <source>
        <dbReference type="Proteomes" id="UP000306954"/>
    </source>
</evidence>
<keyword evidence="6" id="KW-0520">NAD</keyword>
<comment type="similarity">
    <text evidence="2 6">Belongs to the complex I subunit 1 family.</text>
</comment>
<dbReference type="Pfam" id="PF00146">
    <property type="entry name" value="NADHdh"/>
    <property type="match status" value="1"/>
</dbReference>
<evidence type="ECO:0000313" key="8">
    <source>
        <dbReference type="EMBL" id="TIB08097.1"/>
    </source>
</evidence>
<feature type="transmembrane region" description="Helical" evidence="7">
    <location>
        <begin position="108"/>
        <end position="129"/>
    </location>
</feature>
<dbReference type="InterPro" id="IPR001694">
    <property type="entry name" value="NADH_UbQ_OxRdtase_su1/FPO"/>
</dbReference>
<gene>
    <name evidence="9" type="ORF">E3P86_02171</name>
    <name evidence="8" type="ORF">E3P90_03800</name>
</gene>
<evidence type="ECO:0008006" key="12">
    <source>
        <dbReference type="Google" id="ProtNLM"/>
    </source>
</evidence>
<protein>
    <recommendedName>
        <fullName evidence="12">NADH-ubiquinone oxidoreductase chain 1</fullName>
    </recommendedName>
</protein>
<dbReference type="EMBL" id="SPOF01000066">
    <property type="protein sequence ID" value="TIB08097.1"/>
    <property type="molecule type" value="Genomic_DNA"/>
</dbReference>
<name>A0A4V4M1B8_WALIC</name>
<comment type="caution">
    <text evidence="9">The sequence shown here is derived from an EMBL/GenBank/DDBJ whole genome shotgun (WGS) entry which is preliminary data.</text>
</comment>
<evidence type="ECO:0000256" key="3">
    <source>
        <dbReference type="ARBA" id="ARBA00022692"/>
    </source>
</evidence>
<dbReference type="GO" id="GO:0009060">
    <property type="term" value="P:aerobic respiration"/>
    <property type="evidence" value="ECO:0007669"/>
    <property type="project" value="TreeGrafter"/>
</dbReference>
<dbReference type="GO" id="GO:0003954">
    <property type="term" value="F:NADH dehydrogenase activity"/>
    <property type="evidence" value="ECO:0007669"/>
    <property type="project" value="TreeGrafter"/>
</dbReference>
<evidence type="ECO:0000256" key="4">
    <source>
        <dbReference type="ARBA" id="ARBA00022989"/>
    </source>
</evidence>
<proteinExistence type="inferred from homology"/>
<organism evidence="9 11">
    <name type="scientific">Wallemia ichthyophaga</name>
    <dbReference type="NCBI Taxonomy" id="245174"/>
    <lineage>
        <taxon>Eukaryota</taxon>
        <taxon>Fungi</taxon>
        <taxon>Dikarya</taxon>
        <taxon>Basidiomycota</taxon>
        <taxon>Wallemiomycotina</taxon>
        <taxon>Wallemiomycetes</taxon>
        <taxon>Wallemiales</taxon>
        <taxon>Wallemiaceae</taxon>
        <taxon>Wallemia</taxon>
    </lineage>
</organism>
<feature type="transmembrane region" description="Helical" evidence="7">
    <location>
        <begin position="150"/>
        <end position="171"/>
    </location>
</feature>
<keyword evidence="5 7" id="KW-0472">Membrane</keyword>
<evidence type="ECO:0000256" key="7">
    <source>
        <dbReference type="SAM" id="Phobius"/>
    </source>
</evidence>
<accession>A0A4V4M1B8</accession>